<organism evidence="4 5">
    <name type="scientific">Runella aurantiaca</name>
    <dbReference type="NCBI Taxonomy" id="2282308"/>
    <lineage>
        <taxon>Bacteria</taxon>
        <taxon>Pseudomonadati</taxon>
        <taxon>Bacteroidota</taxon>
        <taxon>Cytophagia</taxon>
        <taxon>Cytophagales</taxon>
        <taxon>Spirosomataceae</taxon>
        <taxon>Runella</taxon>
    </lineage>
</organism>
<feature type="transmembrane region" description="Helical" evidence="1">
    <location>
        <begin position="436"/>
        <end position="455"/>
    </location>
</feature>
<feature type="transmembrane region" description="Helical" evidence="1">
    <location>
        <begin position="316"/>
        <end position="337"/>
    </location>
</feature>
<name>A0A369I722_9BACT</name>
<protein>
    <submittedName>
        <fullName evidence="4">DUF4105 domain-containing protein</fullName>
    </submittedName>
</protein>
<evidence type="ECO:0000313" key="4">
    <source>
        <dbReference type="EMBL" id="RDB05601.1"/>
    </source>
</evidence>
<keyword evidence="5" id="KW-1185">Reference proteome</keyword>
<feature type="transmembrane region" description="Helical" evidence="1">
    <location>
        <begin position="383"/>
        <end position="398"/>
    </location>
</feature>
<evidence type="ECO:0000313" key="5">
    <source>
        <dbReference type="Proteomes" id="UP000253141"/>
    </source>
</evidence>
<dbReference type="InterPro" id="IPR025178">
    <property type="entry name" value="Lnb_N"/>
</dbReference>
<dbReference type="Pfam" id="PF13387">
    <property type="entry name" value="Lnb_N"/>
    <property type="match status" value="1"/>
</dbReference>
<gene>
    <name evidence="4" type="ORF">DVG78_13570</name>
</gene>
<dbReference type="Pfam" id="PF25221">
    <property type="entry name" value="5TMH_Lnb"/>
    <property type="match status" value="1"/>
</dbReference>
<evidence type="ECO:0000259" key="3">
    <source>
        <dbReference type="Pfam" id="PF25221"/>
    </source>
</evidence>
<dbReference type="Proteomes" id="UP000253141">
    <property type="component" value="Unassembled WGS sequence"/>
</dbReference>
<dbReference type="AlphaFoldDB" id="A0A369I722"/>
<feature type="domain" description="Lnb N-terminal periplasmic" evidence="2">
    <location>
        <begin position="90"/>
        <end position="221"/>
    </location>
</feature>
<keyword evidence="1" id="KW-0812">Transmembrane</keyword>
<keyword evidence="1" id="KW-0472">Membrane</keyword>
<evidence type="ECO:0000256" key="1">
    <source>
        <dbReference type="SAM" id="Phobius"/>
    </source>
</evidence>
<reference evidence="4 5" key="1">
    <citation type="submission" date="2018-07" db="EMBL/GenBank/DDBJ databases">
        <title>Genome analysis of Runella aurantiaca.</title>
        <authorList>
            <person name="Yang X."/>
        </authorList>
    </citation>
    <scope>NUCLEOTIDE SEQUENCE [LARGE SCALE GENOMIC DNA]</scope>
    <source>
        <strain evidence="4 5">YX9</strain>
    </source>
</reference>
<dbReference type="InterPro" id="IPR057436">
    <property type="entry name" value="5TMH_Lnb"/>
</dbReference>
<feature type="transmembrane region" description="Helical" evidence="1">
    <location>
        <begin position="349"/>
        <end position="371"/>
    </location>
</feature>
<sequence>MLILPKKQSKVKSLLSLQGNSLSVYSRQLAVGSTRRSTPLYAVLTLKSIVGGSQSTVCSVQSSSAYRLLLTAYCLLFTAHLFAQPLSRDAKVSLITVSPGAELYSSFGHNALWVSDPMQGIDKVYNYGTFDFRTEGFYIKFMRGTLPYQLSVSPMYYTMYGAQAENRSVTEQVLNLSQNQKQKLYDYLENNYLPQNRQYAYKFFYDNCATRLRDALKAACGDSLQYYNQPIRGTFEAKSYRNWMNSYLGNKPWARFGMNLGIGLPSDHVATPQEEMYLPNNLRDHVDRAKIGGQKLVLQKNKLFEPPQPNPVFPPFYELLLSPLFIFILLMGVFSGLTTYQKRRKKISFLYDKIIFTVIGLAGWLLLLLWIATDHGVTNWNPHLLWAFPLHFPLMFFLGNPKHSSWVKKYVLFCLILLVIFGVGMIVSSLVLGTIIGQPIEAAFIIIGLFYRLNFLRKRV</sequence>
<evidence type="ECO:0000259" key="2">
    <source>
        <dbReference type="Pfam" id="PF13387"/>
    </source>
</evidence>
<dbReference type="EMBL" id="QPIW01000009">
    <property type="protein sequence ID" value="RDB05601.1"/>
    <property type="molecule type" value="Genomic_DNA"/>
</dbReference>
<feature type="transmembrane region" description="Helical" evidence="1">
    <location>
        <begin position="410"/>
        <end position="430"/>
    </location>
</feature>
<feature type="domain" description="Lnb-like transmembrane" evidence="3">
    <location>
        <begin position="320"/>
        <end position="450"/>
    </location>
</feature>
<proteinExistence type="predicted"/>
<comment type="caution">
    <text evidence="4">The sequence shown here is derived from an EMBL/GenBank/DDBJ whole genome shotgun (WGS) entry which is preliminary data.</text>
</comment>
<keyword evidence="1" id="KW-1133">Transmembrane helix</keyword>
<accession>A0A369I722</accession>